<evidence type="ECO:0000313" key="2">
    <source>
        <dbReference type="EMBL" id="GGK54941.1"/>
    </source>
</evidence>
<dbReference type="Pfam" id="PF08241">
    <property type="entry name" value="Methyltransf_11"/>
    <property type="match status" value="1"/>
</dbReference>
<dbReference type="RefSeq" id="WP_188829354.1">
    <property type="nucleotide sequence ID" value="NZ_BMMW01000002.1"/>
</dbReference>
<organism evidence="2 3">
    <name type="scientific">Nocardia camponoti</name>
    <dbReference type="NCBI Taxonomy" id="1616106"/>
    <lineage>
        <taxon>Bacteria</taxon>
        <taxon>Bacillati</taxon>
        <taxon>Actinomycetota</taxon>
        <taxon>Actinomycetes</taxon>
        <taxon>Mycobacteriales</taxon>
        <taxon>Nocardiaceae</taxon>
        <taxon>Nocardia</taxon>
    </lineage>
</organism>
<keyword evidence="3" id="KW-1185">Reference proteome</keyword>
<dbReference type="GO" id="GO:0008757">
    <property type="term" value="F:S-adenosylmethionine-dependent methyltransferase activity"/>
    <property type="evidence" value="ECO:0007669"/>
    <property type="project" value="InterPro"/>
</dbReference>
<accession>A0A917VA72</accession>
<dbReference type="AlphaFoldDB" id="A0A917VA72"/>
<reference evidence="2" key="2">
    <citation type="submission" date="2020-09" db="EMBL/GenBank/DDBJ databases">
        <authorList>
            <person name="Sun Q."/>
            <person name="Zhou Y."/>
        </authorList>
    </citation>
    <scope>NUCLEOTIDE SEQUENCE</scope>
    <source>
        <strain evidence="2">CGMCC 4.7278</strain>
    </source>
</reference>
<evidence type="ECO:0000313" key="3">
    <source>
        <dbReference type="Proteomes" id="UP000612956"/>
    </source>
</evidence>
<name>A0A917VA72_9NOCA</name>
<protein>
    <recommendedName>
        <fullName evidence="1">Methyltransferase type 11 domain-containing protein</fullName>
    </recommendedName>
</protein>
<dbReference type="SUPFAM" id="SSF53335">
    <property type="entry name" value="S-adenosyl-L-methionine-dependent methyltransferases"/>
    <property type="match status" value="1"/>
</dbReference>
<feature type="domain" description="Methyltransferase type 11" evidence="1">
    <location>
        <begin position="56"/>
        <end position="154"/>
    </location>
</feature>
<reference evidence="2" key="1">
    <citation type="journal article" date="2014" name="Int. J. Syst. Evol. Microbiol.">
        <title>Complete genome sequence of Corynebacterium casei LMG S-19264T (=DSM 44701T), isolated from a smear-ripened cheese.</title>
        <authorList>
            <consortium name="US DOE Joint Genome Institute (JGI-PGF)"/>
            <person name="Walter F."/>
            <person name="Albersmeier A."/>
            <person name="Kalinowski J."/>
            <person name="Ruckert C."/>
        </authorList>
    </citation>
    <scope>NUCLEOTIDE SEQUENCE</scope>
    <source>
        <strain evidence="2">CGMCC 4.7278</strain>
    </source>
</reference>
<proteinExistence type="predicted"/>
<dbReference type="EMBL" id="BMMW01000002">
    <property type="protein sequence ID" value="GGK54941.1"/>
    <property type="molecule type" value="Genomic_DNA"/>
</dbReference>
<dbReference type="Proteomes" id="UP000612956">
    <property type="component" value="Unassembled WGS sequence"/>
</dbReference>
<comment type="caution">
    <text evidence="2">The sequence shown here is derived from an EMBL/GenBank/DDBJ whole genome shotgun (WGS) entry which is preliminary data.</text>
</comment>
<gene>
    <name evidence="2" type="ORF">GCM10011591_28530</name>
</gene>
<evidence type="ECO:0000259" key="1">
    <source>
        <dbReference type="Pfam" id="PF08241"/>
    </source>
</evidence>
<dbReference type="Gene3D" id="3.40.50.150">
    <property type="entry name" value="Vaccinia Virus protein VP39"/>
    <property type="match status" value="1"/>
</dbReference>
<dbReference type="InterPro" id="IPR029063">
    <property type="entry name" value="SAM-dependent_MTases_sf"/>
</dbReference>
<dbReference type="InterPro" id="IPR013216">
    <property type="entry name" value="Methyltransf_11"/>
</dbReference>
<sequence length="212" mass="21679">MTRITSRLFMTVADQLGNPHGILGKFTANALNRGNQALISAAVAAAAPSRGATAADIGFGGGVGLTELLGRVGPDGTVYGIDPSTDMRIRATAQNAKAIEGGQLQIADGGLLDLPLPNASLDAAITTNTIYFVADLPAACTELARVTHPSGVAVVGIADPDAMAKLPVTEYGFTLRPVDEVVETLKGAGFTVDVENVTGGKIPQLLLVCRKA</sequence>